<sequence length="305" mass="34440">MADVDNSSTSHPDPSTTPSFTPTTEYGPIASDLGEINLGGRKPPARPGLTWRDTLALPVLGAAYLVHWRYRRSAPRRIPALTSLRLAELYGTVGFTWIIMREEERLKQRTFRDRDLLMIEACAYGLRVSYNAIRHDPMPEQLKMNEPRIMDYPSDDAIGARLYWWYNHIWSDPVEWNIAFTNLVAGHVQPALELSRHDRDVCLTHIANTMHEPGDNEAYIYGAKPFAITLCGVTPFAMLARWIGKRALWLPLNAVQRALVYATVGTAAAQSYQHASYLLTLQDKRAPPICFARFSGRGSSGPWTR</sequence>
<evidence type="ECO:0000256" key="1">
    <source>
        <dbReference type="SAM" id="MobiDB-lite"/>
    </source>
</evidence>
<protein>
    <submittedName>
        <fullName evidence="2">Uncharacterized protein</fullName>
    </submittedName>
</protein>
<dbReference type="EMBL" id="ML211163">
    <property type="protein sequence ID" value="TFK87214.1"/>
    <property type="molecule type" value="Genomic_DNA"/>
</dbReference>
<reference evidence="2 3" key="1">
    <citation type="journal article" date="2019" name="Nat. Ecol. Evol.">
        <title>Megaphylogeny resolves global patterns of mushroom evolution.</title>
        <authorList>
            <person name="Varga T."/>
            <person name="Krizsan K."/>
            <person name="Foldi C."/>
            <person name="Dima B."/>
            <person name="Sanchez-Garcia M."/>
            <person name="Sanchez-Ramirez S."/>
            <person name="Szollosi G.J."/>
            <person name="Szarkandi J.G."/>
            <person name="Papp V."/>
            <person name="Albert L."/>
            <person name="Andreopoulos W."/>
            <person name="Angelini C."/>
            <person name="Antonin V."/>
            <person name="Barry K.W."/>
            <person name="Bougher N.L."/>
            <person name="Buchanan P."/>
            <person name="Buyck B."/>
            <person name="Bense V."/>
            <person name="Catcheside P."/>
            <person name="Chovatia M."/>
            <person name="Cooper J."/>
            <person name="Damon W."/>
            <person name="Desjardin D."/>
            <person name="Finy P."/>
            <person name="Geml J."/>
            <person name="Haridas S."/>
            <person name="Hughes K."/>
            <person name="Justo A."/>
            <person name="Karasinski D."/>
            <person name="Kautmanova I."/>
            <person name="Kiss B."/>
            <person name="Kocsube S."/>
            <person name="Kotiranta H."/>
            <person name="LaButti K.M."/>
            <person name="Lechner B.E."/>
            <person name="Liimatainen K."/>
            <person name="Lipzen A."/>
            <person name="Lukacs Z."/>
            <person name="Mihaltcheva S."/>
            <person name="Morgado L.N."/>
            <person name="Niskanen T."/>
            <person name="Noordeloos M.E."/>
            <person name="Ohm R.A."/>
            <person name="Ortiz-Santana B."/>
            <person name="Ovrebo C."/>
            <person name="Racz N."/>
            <person name="Riley R."/>
            <person name="Savchenko A."/>
            <person name="Shiryaev A."/>
            <person name="Soop K."/>
            <person name="Spirin V."/>
            <person name="Szebenyi C."/>
            <person name="Tomsovsky M."/>
            <person name="Tulloss R.E."/>
            <person name="Uehling J."/>
            <person name="Grigoriev I.V."/>
            <person name="Vagvolgyi C."/>
            <person name="Papp T."/>
            <person name="Martin F.M."/>
            <person name="Miettinen O."/>
            <person name="Hibbett D.S."/>
            <person name="Nagy L.G."/>
        </authorList>
    </citation>
    <scope>NUCLEOTIDE SEQUENCE [LARGE SCALE GENOMIC DNA]</scope>
    <source>
        <strain evidence="2 3">HHB13444</strain>
    </source>
</reference>
<evidence type="ECO:0000313" key="2">
    <source>
        <dbReference type="EMBL" id="TFK87214.1"/>
    </source>
</evidence>
<name>A0A5C3PBV4_9APHY</name>
<dbReference type="AlphaFoldDB" id="A0A5C3PBV4"/>
<dbReference type="Proteomes" id="UP000308197">
    <property type="component" value="Unassembled WGS sequence"/>
</dbReference>
<keyword evidence="3" id="KW-1185">Reference proteome</keyword>
<feature type="compositionally biased region" description="Low complexity" evidence="1">
    <location>
        <begin position="7"/>
        <end position="24"/>
    </location>
</feature>
<accession>A0A5C3PBV4</accession>
<organism evidence="2 3">
    <name type="scientific">Polyporus arcularius HHB13444</name>
    <dbReference type="NCBI Taxonomy" id="1314778"/>
    <lineage>
        <taxon>Eukaryota</taxon>
        <taxon>Fungi</taxon>
        <taxon>Dikarya</taxon>
        <taxon>Basidiomycota</taxon>
        <taxon>Agaricomycotina</taxon>
        <taxon>Agaricomycetes</taxon>
        <taxon>Polyporales</taxon>
        <taxon>Polyporaceae</taxon>
        <taxon>Polyporus</taxon>
    </lineage>
</organism>
<proteinExistence type="predicted"/>
<gene>
    <name evidence="2" type="ORF">K466DRAFT_586547</name>
</gene>
<dbReference type="InParanoid" id="A0A5C3PBV4"/>
<feature type="region of interest" description="Disordered" evidence="1">
    <location>
        <begin position="1"/>
        <end position="26"/>
    </location>
</feature>
<evidence type="ECO:0000313" key="3">
    <source>
        <dbReference type="Proteomes" id="UP000308197"/>
    </source>
</evidence>